<proteinExistence type="predicted"/>
<dbReference type="GO" id="GO:0020037">
    <property type="term" value="F:heme binding"/>
    <property type="evidence" value="ECO:0007669"/>
    <property type="project" value="TreeGrafter"/>
</dbReference>
<evidence type="ECO:0000259" key="2">
    <source>
        <dbReference type="Pfam" id="PF03404"/>
    </source>
</evidence>
<dbReference type="PANTHER" id="PTHR19372:SF7">
    <property type="entry name" value="SULFITE OXIDASE, MITOCHONDRIAL"/>
    <property type="match status" value="1"/>
</dbReference>
<dbReference type="GO" id="GO:0008482">
    <property type="term" value="F:sulfite oxidase activity"/>
    <property type="evidence" value="ECO:0007669"/>
    <property type="project" value="TreeGrafter"/>
</dbReference>
<gene>
    <name evidence="3" type="ORF">CU098_002883</name>
</gene>
<dbReference type="OrthoDB" id="10051395at2759"/>
<dbReference type="SUPFAM" id="SSF81296">
    <property type="entry name" value="E set domains"/>
    <property type="match status" value="1"/>
</dbReference>
<keyword evidence="1" id="KW-0812">Transmembrane</keyword>
<dbReference type="AlphaFoldDB" id="A0A367KHU8"/>
<name>A0A367KHU8_RHIST</name>
<dbReference type="GO" id="GO:0006790">
    <property type="term" value="P:sulfur compound metabolic process"/>
    <property type="evidence" value="ECO:0007669"/>
    <property type="project" value="TreeGrafter"/>
</dbReference>
<dbReference type="InterPro" id="IPR014756">
    <property type="entry name" value="Ig_E-set"/>
</dbReference>
<keyword evidence="4" id="KW-1185">Reference proteome</keyword>
<accession>A0A367KHU8</accession>
<dbReference type="GO" id="GO:0030151">
    <property type="term" value="F:molybdenum ion binding"/>
    <property type="evidence" value="ECO:0007669"/>
    <property type="project" value="InterPro"/>
</dbReference>
<evidence type="ECO:0000313" key="4">
    <source>
        <dbReference type="Proteomes" id="UP000253551"/>
    </source>
</evidence>
<dbReference type="Pfam" id="PF03404">
    <property type="entry name" value="Mo-co_dimer"/>
    <property type="match status" value="1"/>
</dbReference>
<dbReference type="Proteomes" id="UP000253551">
    <property type="component" value="Unassembled WGS sequence"/>
</dbReference>
<reference evidence="3 4" key="1">
    <citation type="journal article" date="2018" name="G3 (Bethesda)">
        <title>Phylogenetic and Phylogenomic Definition of Rhizopus Species.</title>
        <authorList>
            <person name="Gryganskyi A.P."/>
            <person name="Golan J."/>
            <person name="Dolatabadi S."/>
            <person name="Mondo S."/>
            <person name="Robb S."/>
            <person name="Idnurm A."/>
            <person name="Muszewska A."/>
            <person name="Steczkiewicz K."/>
            <person name="Masonjones S."/>
            <person name="Liao H.L."/>
            <person name="Gajdeczka M.T."/>
            <person name="Anike F."/>
            <person name="Vuek A."/>
            <person name="Anishchenko I.M."/>
            <person name="Voigt K."/>
            <person name="de Hoog G.S."/>
            <person name="Smith M.E."/>
            <person name="Heitman J."/>
            <person name="Vilgalys R."/>
            <person name="Stajich J.E."/>
        </authorList>
    </citation>
    <scope>NUCLEOTIDE SEQUENCE [LARGE SCALE GENOMIC DNA]</scope>
    <source>
        <strain evidence="3 4">LSU 92-RS-03</strain>
    </source>
</reference>
<feature type="domain" description="Moybdenum cofactor oxidoreductase dimerisation" evidence="2">
    <location>
        <begin position="1"/>
        <end position="57"/>
    </location>
</feature>
<feature type="transmembrane region" description="Helical" evidence="1">
    <location>
        <begin position="72"/>
        <end position="92"/>
    </location>
</feature>
<comment type="caution">
    <text evidence="3">The sequence shown here is derived from an EMBL/GenBank/DDBJ whole genome shotgun (WGS) entry which is preliminary data.</text>
</comment>
<feature type="non-terminal residue" evidence="3">
    <location>
        <position position="1"/>
    </location>
</feature>
<keyword evidence="1" id="KW-1133">Transmembrane helix</keyword>
<evidence type="ECO:0000313" key="3">
    <source>
        <dbReference type="EMBL" id="RCI01805.1"/>
    </source>
</evidence>
<dbReference type="InterPro" id="IPR005066">
    <property type="entry name" value="MoCF_OxRdtse_dimer"/>
</dbReference>
<sequence length="93" mass="10594">GGRSIQRVDVSGDDGRTWITAQLHQPAAEHNNCRVWGWCLWTATVTTKRNVRIVSRAGNVQDCVCWRVFIGFFKWTLLVMFSKSILFGIIVVL</sequence>
<evidence type="ECO:0000256" key="1">
    <source>
        <dbReference type="SAM" id="Phobius"/>
    </source>
</evidence>
<keyword evidence="1" id="KW-0472">Membrane</keyword>
<dbReference type="EMBL" id="PJQM01001657">
    <property type="protein sequence ID" value="RCI01805.1"/>
    <property type="molecule type" value="Genomic_DNA"/>
</dbReference>
<dbReference type="GO" id="GO:0043546">
    <property type="term" value="F:molybdopterin cofactor binding"/>
    <property type="evidence" value="ECO:0007669"/>
    <property type="project" value="TreeGrafter"/>
</dbReference>
<dbReference type="STRING" id="4846.A0A367KHU8"/>
<dbReference type="Gene3D" id="2.60.40.650">
    <property type="match status" value="1"/>
</dbReference>
<protein>
    <recommendedName>
        <fullName evidence="2">Moybdenum cofactor oxidoreductase dimerisation domain-containing protein</fullName>
    </recommendedName>
</protein>
<organism evidence="3 4">
    <name type="scientific">Rhizopus stolonifer</name>
    <name type="common">Rhizopus nigricans</name>
    <dbReference type="NCBI Taxonomy" id="4846"/>
    <lineage>
        <taxon>Eukaryota</taxon>
        <taxon>Fungi</taxon>
        <taxon>Fungi incertae sedis</taxon>
        <taxon>Mucoromycota</taxon>
        <taxon>Mucoromycotina</taxon>
        <taxon>Mucoromycetes</taxon>
        <taxon>Mucorales</taxon>
        <taxon>Mucorineae</taxon>
        <taxon>Rhizopodaceae</taxon>
        <taxon>Rhizopus</taxon>
    </lineage>
</organism>
<dbReference type="PANTHER" id="PTHR19372">
    <property type="entry name" value="SULFITE REDUCTASE"/>
    <property type="match status" value="1"/>
</dbReference>